<protein>
    <recommendedName>
        <fullName evidence="3">DUF2188 domain-containing protein</fullName>
    </recommendedName>
</protein>
<dbReference type="STRING" id="411945.GA0061102_1004131"/>
<sequence length="89" mass="9673">MANALHIQRRSARNHLSAVPARFIVGRDRRGSWIVQDREGLVGGLFRSEAAALHFAAEECNHNPADICHAPEGTVLDLDGFASSSSNLH</sequence>
<dbReference type="RefSeq" id="WP_092844965.1">
    <property type="nucleotide sequence ID" value="NZ_FMAH01000004.1"/>
</dbReference>
<dbReference type="OrthoDB" id="8454620at2"/>
<dbReference type="AlphaFoldDB" id="A0A1C3UL54"/>
<dbReference type="EMBL" id="FMAH01000004">
    <property type="protein sequence ID" value="SCB16188.1"/>
    <property type="molecule type" value="Genomic_DNA"/>
</dbReference>
<gene>
    <name evidence="1" type="ORF">GA0061102_1004131</name>
</gene>
<dbReference type="Proteomes" id="UP000199435">
    <property type="component" value="Unassembled WGS sequence"/>
</dbReference>
<proteinExistence type="predicted"/>
<keyword evidence="2" id="KW-1185">Reference proteome</keyword>
<organism evidence="1 2">
    <name type="scientific">Rhizobium miluonense</name>
    <dbReference type="NCBI Taxonomy" id="411945"/>
    <lineage>
        <taxon>Bacteria</taxon>
        <taxon>Pseudomonadati</taxon>
        <taxon>Pseudomonadota</taxon>
        <taxon>Alphaproteobacteria</taxon>
        <taxon>Hyphomicrobiales</taxon>
        <taxon>Rhizobiaceae</taxon>
        <taxon>Rhizobium/Agrobacterium group</taxon>
        <taxon>Rhizobium</taxon>
    </lineage>
</organism>
<evidence type="ECO:0008006" key="3">
    <source>
        <dbReference type="Google" id="ProtNLM"/>
    </source>
</evidence>
<name>A0A1C3UL54_9HYPH</name>
<evidence type="ECO:0000313" key="1">
    <source>
        <dbReference type="EMBL" id="SCB16188.1"/>
    </source>
</evidence>
<evidence type="ECO:0000313" key="2">
    <source>
        <dbReference type="Proteomes" id="UP000199435"/>
    </source>
</evidence>
<reference evidence="2" key="1">
    <citation type="submission" date="2016-08" db="EMBL/GenBank/DDBJ databases">
        <authorList>
            <person name="Varghese N."/>
            <person name="Submissions Spin"/>
        </authorList>
    </citation>
    <scope>NUCLEOTIDE SEQUENCE [LARGE SCALE GENOMIC DNA]</scope>
    <source>
        <strain evidence="2">HAMBI 2971</strain>
    </source>
</reference>
<accession>A0A1C3UL54</accession>